<accession>A0A1D1W787</accession>
<feature type="region of interest" description="Disordered" evidence="1">
    <location>
        <begin position="1"/>
        <end position="50"/>
    </location>
</feature>
<evidence type="ECO:0000313" key="2">
    <source>
        <dbReference type="EMBL" id="GAV06939.1"/>
    </source>
</evidence>
<protein>
    <submittedName>
        <fullName evidence="2">Uncharacterized protein</fullName>
    </submittedName>
</protein>
<organism evidence="2 3">
    <name type="scientific">Ramazzottius varieornatus</name>
    <name type="common">Water bear</name>
    <name type="synonym">Tardigrade</name>
    <dbReference type="NCBI Taxonomy" id="947166"/>
    <lineage>
        <taxon>Eukaryota</taxon>
        <taxon>Metazoa</taxon>
        <taxon>Ecdysozoa</taxon>
        <taxon>Tardigrada</taxon>
        <taxon>Eutardigrada</taxon>
        <taxon>Parachela</taxon>
        <taxon>Hypsibioidea</taxon>
        <taxon>Ramazzottiidae</taxon>
        <taxon>Ramazzottius</taxon>
    </lineage>
</organism>
<dbReference type="Proteomes" id="UP000186922">
    <property type="component" value="Unassembled WGS sequence"/>
</dbReference>
<comment type="caution">
    <text evidence="2">The sequence shown here is derived from an EMBL/GenBank/DDBJ whole genome shotgun (WGS) entry which is preliminary data.</text>
</comment>
<reference evidence="2 3" key="1">
    <citation type="journal article" date="2016" name="Nat. Commun.">
        <title>Extremotolerant tardigrade genome and improved radiotolerance of human cultured cells by tardigrade-unique protein.</title>
        <authorList>
            <person name="Hashimoto T."/>
            <person name="Horikawa D.D."/>
            <person name="Saito Y."/>
            <person name="Kuwahara H."/>
            <person name="Kozuka-Hata H."/>
            <person name="Shin-I T."/>
            <person name="Minakuchi Y."/>
            <person name="Ohishi K."/>
            <person name="Motoyama A."/>
            <person name="Aizu T."/>
            <person name="Enomoto A."/>
            <person name="Kondo K."/>
            <person name="Tanaka S."/>
            <person name="Hara Y."/>
            <person name="Koshikawa S."/>
            <person name="Sagara H."/>
            <person name="Miura T."/>
            <person name="Yokobori S."/>
            <person name="Miyagawa K."/>
            <person name="Suzuki Y."/>
            <person name="Kubo T."/>
            <person name="Oyama M."/>
            <person name="Kohara Y."/>
            <person name="Fujiyama A."/>
            <person name="Arakawa K."/>
            <person name="Katayama T."/>
            <person name="Toyoda A."/>
            <person name="Kunieda T."/>
        </authorList>
    </citation>
    <scope>NUCLEOTIDE SEQUENCE [LARGE SCALE GENOMIC DNA]</scope>
    <source>
        <strain evidence="2 3">YOKOZUNA-1</strain>
    </source>
</reference>
<proteinExistence type="predicted"/>
<evidence type="ECO:0000313" key="3">
    <source>
        <dbReference type="Proteomes" id="UP000186922"/>
    </source>
</evidence>
<sequence>MTPLSAAPSKVGTAPKPGPTPIAVTTSLPAKLDSSKMTEALEQVETTKTEQETNIEGFGFDDEFRRRTARPRLHQEFERQFMTMDVNHRQHSSLTSSGLEVYMDMARTMSIGCSGKHRMTEEMRCC</sequence>
<keyword evidence="3" id="KW-1185">Reference proteome</keyword>
<gene>
    <name evidence="2" type="primary">RvY_16847-1</name>
    <name evidence="2" type="synonym">RvY_16847.1</name>
    <name evidence="2" type="ORF">RvY_16847</name>
</gene>
<dbReference type="AlphaFoldDB" id="A0A1D1W787"/>
<name>A0A1D1W787_RAMVA</name>
<evidence type="ECO:0000256" key="1">
    <source>
        <dbReference type="SAM" id="MobiDB-lite"/>
    </source>
</evidence>
<dbReference type="EMBL" id="BDGG01000014">
    <property type="protein sequence ID" value="GAV06939.1"/>
    <property type="molecule type" value="Genomic_DNA"/>
</dbReference>